<feature type="region of interest" description="Disordered" evidence="11">
    <location>
        <begin position="957"/>
        <end position="1024"/>
    </location>
</feature>
<evidence type="ECO:0000256" key="10">
    <source>
        <dbReference type="PROSITE-ProRule" id="PRU00042"/>
    </source>
</evidence>
<evidence type="ECO:0000313" key="13">
    <source>
        <dbReference type="EMBL" id="CAL5140809.1"/>
    </source>
</evidence>
<evidence type="ECO:0000256" key="2">
    <source>
        <dbReference type="ARBA" id="ARBA00007746"/>
    </source>
</evidence>
<feature type="compositionally biased region" description="Low complexity" evidence="11">
    <location>
        <begin position="860"/>
        <end position="872"/>
    </location>
</feature>
<dbReference type="Pfam" id="PF00096">
    <property type="entry name" value="zf-C2H2"/>
    <property type="match status" value="1"/>
</dbReference>
<feature type="compositionally biased region" description="Polar residues" evidence="11">
    <location>
        <begin position="459"/>
        <end position="470"/>
    </location>
</feature>
<dbReference type="Gene3D" id="3.30.160.60">
    <property type="entry name" value="Classic Zinc Finger"/>
    <property type="match status" value="3"/>
</dbReference>
<dbReference type="GO" id="GO:0005634">
    <property type="term" value="C:nucleus"/>
    <property type="evidence" value="ECO:0007669"/>
    <property type="project" value="UniProtKB-SubCell"/>
</dbReference>
<evidence type="ECO:0000256" key="11">
    <source>
        <dbReference type="SAM" id="MobiDB-lite"/>
    </source>
</evidence>
<dbReference type="PROSITE" id="PS00028">
    <property type="entry name" value="ZINC_FINGER_C2H2_1"/>
    <property type="match status" value="2"/>
</dbReference>
<dbReference type="GO" id="GO:0000977">
    <property type="term" value="F:RNA polymerase II transcription regulatory region sequence-specific DNA binding"/>
    <property type="evidence" value="ECO:0007669"/>
    <property type="project" value="UniProtKB-ARBA"/>
</dbReference>
<comment type="caution">
    <text evidence="13">The sequence shown here is derived from an EMBL/GenBank/DDBJ whole genome shotgun (WGS) entry which is preliminary data.</text>
</comment>
<feature type="domain" description="C2H2-type" evidence="12">
    <location>
        <begin position="540"/>
        <end position="568"/>
    </location>
</feature>
<evidence type="ECO:0000256" key="3">
    <source>
        <dbReference type="ARBA" id="ARBA00022473"/>
    </source>
</evidence>
<dbReference type="InterPro" id="IPR013087">
    <property type="entry name" value="Znf_C2H2_type"/>
</dbReference>
<organism evidence="13 14">
    <name type="scientific">Calicophoron daubneyi</name>
    <name type="common">Rumen fluke</name>
    <name type="synonym">Paramphistomum daubneyi</name>
    <dbReference type="NCBI Taxonomy" id="300641"/>
    <lineage>
        <taxon>Eukaryota</taxon>
        <taxon>Metazoa</taxon>
        <taxon>Spiralia</taxon>
        <taxon>Lophotrochozoa</taxon>
        <taxon>Platyhelminthes</taxon>
        <taxon>Trematoda</taxon>
        <taxon>Digenea</taxon>
        <taxon>Plagiorchiida</taxon>
        <taxon>Pronocephalata</taxon>
        <taxon>Paramphistomoidea</taxon>
        <taxon>Paramphistomidae</taxon>
        <taxon>Calicophoron</taxon>
    </lineage>
</organism>
<feature type="domain" description="C2H2-type" evidence="12">
    <location>
        <begin position="641"/>
        <end position="668"/>
    </location>
</feature>
<dbReference type="PANTHER" id="PTHR24379">
    <property type="entry name" value="KRAB AND ZINC FINGER DOMAIN-CONTAINING"/>
    <property type="match status" value="1"/>
</dbReference>
<accession>A0AAV2TWB1</accession>
<keyword evidence="4" id="KW-0479">Metal-binding</keyword>
<gene>
    <name evidence="13" type="ORF">CDAUBV1_LOCUS16102</name>
</gene>
<feature type="compositionally biased region" description="Basic and acidic residues" evidence="11">
    <location>
        <begin position="992"/>
        <end position="1012"/>
    </location>
</feature>
<dbReference type="FunFam" id="3.30.160.60:FF:002883">
    <property type="entry name" value="Hunchback-like protein"/>
    <property type="match status" value="1"/>
</dbReference>
<dbReference type="GO" id="GO:0000122">
    <property type="term" value="P:negative regulation of transcription by RNA polymerase II"/>
    <property type="evidence" value="ECO:0007669"/>
    <property type="project" value="UniProtKB-ARBA"/>
</dbReference>
<feature type="region of interest" description="Disordered" evidence="11">
    <location>
        <begin position="1054"/>
        <end position="1108"/>
    </location>
</feature>
<keyword evidence="8" id="KW-0238">DNA-binding</keyword>
<comment type="subcellular location">
    <subcellularLocation>
        <location evidence="1">Nucleus</location>
    </subcellularLocation>
</comment>
<comment type="similarity">
    <text evidence="2">Belongs to the hunchback C2H2-type zinc-finger protein family.</text>
</comment>
<dbReference type="PANTHER" id="PTHR24379:SF121">
    <property type="entry name" value="C2H2-TYPE DOMAIN-CONTAINING PROTEIN"/>
    <property type="match status" value="1"/>
</dbReference>
<dbReference type="PROSITE" id="PS50157">
    <property type="entry name" value="ZINC_FINGER_C2H2_2"/>
    <property type="match status" value="4"/>
</dbReference>
<protein>
    <recommendedName>
        <fullName evidence="12">C2H2-type domain-containing protein</fullName>
    </recommendedName>
</protein>
<feature type="domain" description="C2H2-type" evidence="12">
    <location>
        <begin position="613"/>
        <end position="640"/>
    </location>
</feature>
<feature type="region of interest" description="Disordered" evidence="11">
    <location>
        <begin position="852"/>
        <end position="872"/>
    </location>
</feature>
<dbReference type="Proteomes" id="UP001497525">
    <property type="component" value="Unassembled WGS sequence"/>
</dbReference>
<evidence type="ECO:0000256" key="5">
    <source>
        <dbReference type="ARBA" id="ARBA00022737"/>
    </source>
</evidence>
<feature type="region of interest" description="Disordered" evidence="11">
    <location>
        <begin position="354"/>
        <end position="494"/>
    </location>
</feature>
<name>A0AAV2TWB1_CALDB</name>
<feature type="compositionally biased region" description="Polar residues" evidence="11">
    <location>
        <begin position="366"/>
        <end position="393"/>
    </location>
</feature>
<evidence type="ECO:0000256" key="4">
    <source>
        <dbReference type="ARBA" id="ARBA00022723"/>
    </source>
</evidence>
<evidence type="ECO:0000256" key="7">
    <source>
        <dbReference type="ARBA" id="ARBA00022833"/>
    </source>
</evidence>
<keyword evidence="9" id="KW-0539">Nucleus</keyword>
<dbReference type="InterPro" id="IPR036236">
    <property type="entry name" value="Znf_C2H2_sf"/>
</dbReference>
<dbReference type="SUPFAM" id="SSF57667">
    <property type="entry name" value="beta-beta-alpha zinc fingers"/>
    <property type="match status" value="2"/>
</dbReference>
<dbReference type="EMBL" id="CAXLJL010000789">
    <property type="protein sequence ID" value="CAL5140809.1"/>
    <property type="molecule type" value="Genomic_DNA"/>
</dbReference>
<sequence length="1181" mass="129856">MTDKSSAVTFLQRCGLLRERRICSRGHDTILSLTNPEDRWRCRRSGCESMWCQRVRNHGPSDRILDVKTSEHPTSGSGLSLDRPGDRRFTATCRLSASTDSPFGVGTSTFHLPGISHFRGSQQLNPNTAALGESTIIPNIHHSNPGMVSSDSSANYSRNTIPVRSLHPYKSEHAQPDKSTPYAQPVLASLSYIQHSLPSTQLSGHASRTEIVEGTDQGKKMDHTAQDGTVPNNATVDQTVASLRSCRPLSSNPPNTTPLNICTEINGEKTRFPMLTPMKLQFEAFVSNSASTPTRRTSPSSIIQFDSEVQAYRKSDLGPARGVEKVENGVEHIPTEVGSEGVREMTSDINIFSGYPNSVHGGTESLELSSETQRAMESSDSTPPSTGNVPVTNSDKKNSLPPDQPDRSIDPAYNMHSPALNSRWDSPFSGAEEPRDLSNSRQNAYNDKPSAPEKGSADLGQSPNPFTNCSHLEKGHSMTSYSEAHSSAEDSDEGMSMARFEHMANSAQPDHAGVYFCHLCDFTGRSRQEFQDHLRSHYDYKCLKCDYTSRTEGRLKRHLKDFHSEVPPENFSGKAIKSVRPKLQRCKQCDFMTETKDEFWRHLRVHIKEDKRLECSICCFVTEYKHHLEYHMRNHMGSKPYKCPKCNYECVNKSMLNSHMKSHSNVYPYRCANCHYATKYCHSLKLHLVKHLHKPAVVLNADGSLPSYDNTAELMSLRRGSNIRRSNSIGGSLLDVSDTNSSHSNLYGEKDHKDLKLSDQFISSPGSGRLPLGHDLVSANGMEMSPSCDLSKSAYHPSNFLAPYPPIPTNWNGQIPTFPGFMIPTPLFSSPNLFPNFLGPAKTGCYPNYLSPGTGSDSRPTVPSNPAASTTAATTVSNIPAVNSSESDMQALRIGESNHFAPLVPIPNFPFSPHTNISVMAAFLAAVQQGAVSGTRGPPNSSISSLTSLPKMDYSITHGSSVSTSRRSGGSNDQEISPILSSSSNSSGNDVKATDLSKCGEPRSGVRTDDSRVLSGPSCKVNTSEGCEMTEFESLNHPSEIALDLSSKITNSFLPGSANPRNSIGKPSNPRLADAEMEEPPMAARSQDTDSARPRIQSAPSSNDRDSLFSEQVRLDDEPVSVSLFAYECRYCEIRFNHRALYDIHMGFHSHSDPYLCNRCGHQSHDPVDFFIHLGQMAHHS</sequence>
<evidence type="ECO:0000256" key="8">
    <source>
        <dbReference type="ARBA" id="ARBA00023125"/>
    </source>
</evidence>
<dbReference type="GO" id="GO:0040034">
    <property type="term" value="P:regulation of development, heterochronic"/>
    <property type="evidence" value="ECO:0007669"/>
    <property type="project" value="UniProtKB-ARBA"/>
</dbReference>
<feature type="region of interest" description="Disordered" evidence="11">
    <location>
        <begin position="63"/>
        <end position="83"/>
    </location>
</feature>
<evidence type="ECO:0000313" key="14">
    <source>
        <dbReference type="Proteomes" id="UP001497525"/>
    </source>
</evidence>
<feature type="compositionally biased region" description="Basic and acidic residues" evidence="11">
    <location>
        <begin position="394"/>
        <end position="409"/>
    </location>
</feature>
<dbReference type="FunFam" id="3.30.160.60:FF:001301">
    <property type="entry name" value="Blast:Protein hunchback"/>
    <property type="match status" value="1"/>
</dbReference>
<evidence type="ECO:0000259" key="12">
    <source>
        <dbReference type="PROSITE" id="PS50157"/>
    </source>
</evidence>
<evidence type="ECO:0000256" key="1">
    <source>
        <dbReference type="ARBA" id="ARBA00004123"/>
    </source>
</evidence>
<feature type="domain" description="C2H2-type" evidence="12">
    <location>
        <begin position="1127"/>
        <end position="1154"/>
    </location>
</feature>
<evidence type="ECO:0000256" key="9">
    <source>
        <dbReference type="ARBA" id="ARBA00023242"/>
    </source>
</evidence>
<reference evidence="13" key="1">
    <citation type="submission" date="2024-06" db="EMBL/GenBank/DDBJ databases">
        <authorList>
            <person name="Liu X."/>
            <person name="Lenzi L."/>
            <person name="Haldenby T S."/>
            <person name="Uol C."/>
        </authorList>
    </citation>
    <scope>NUCLEOTIDE SEQUENCE</scope>
</reference>
<keyword evidence="5" id="KW-0677">Repeat</keyword>
<dbReference type="SMART" id="SM00355">
    <property type="entry name" value="ZnF_C2H2"/>
    <property type="match status" value="8"/>
</dbReference>
<feature type="compositionally biased region" description="Low complexity" evidence="11">
    <location>
        <begin position="959"/>
        <end position="971"/>
    </location>
</feature>
<feature type="compositionally biased region" description="Polar residues" evidence="11">
    <location>
        <begin position="1054"/>
        <end position="1066"/>
    </location>
</feature>
<dbReference type="GO" id="GO:0008270">
    <property type="term" value="F:zinc ion binding"/>
    <property type="evidence" value="ECO:0007669"/>
    <property type="project" value="UniProtKB-KW"/>
</dbReference>
<keyword evidence="6 10" id="KW-0863">Zinc-finger</keyword>
<proteinExistence type="inferred from homology"/>
<dbReference type="AlphaFoldDB" id="A0AAV2TWB1"/>
<keyword evidence="7" id="KW-0862">Zinc</keyword>
<evidence type="ECO:0000256" key="6">
    <source>
        <dbReference type="ARBA" id="ARBA00022771"/>
    </source>
</evidence>
<keyword evidence="3" id="KW-0217">Developmental protein</keyword>